<dbReference type="EMBL" id="CP077062">
    <property type="protein sequence ID" value="QWZ06934.1"/>
    <property type="molecule type" value="Genomic_DNA"/>
</dbReference>
<organism evidence="3 4">
    <name type="scientific">Nocardioides panacis</name>
    <dbReference type="NCBI Taxonomy" id="2849501"/>
    <lineage>
        <taxon>Bacteria</taxon>
        <taxon>Bacillati</taxon>
        <taxon>Actinomycetota</taxon>
        <taxon>Actinomycetes</taxon>
        <taxon>Propionibacteriales</taxon>
        <taxon>Nocardioidaceae</taxon>
        <taxon>Nocardioides</taxon>
    </lineage>
</organism>
<feature type="transmembrane region" description="Helical" evidence="2">
    <location>
        <begin position="59"/>
        <end position="82"/>
    </location>
</feature>
<feature type="transmembrane region" description="Helical" evidence="2">
    <location>
        <begin position="112"/>
        <end position="130"/>
    </location>
</feature>
<keyword evidence="4" id="KW-1185">Reference proteome</keyword>
<dbReference type="KEGG" id="nps:KRR39_15615"/>
<feature type="region of interest" description="Disordered" evidence="1">
    <location>
        <begin position="162"/>
        <end position="186"/>
    </location>
</feature>
<name>A0A975XZ57_9ACTN</name>
<sequence length="186" mass="20836">MLLAYGVYAFNGSRNSLRQVFDEYLPLLRPVTDRLGIDLESAGPVRLIEKALNAQHSTLLMVAAGVLAYGVLELVEAVGLWMMKRWGEYVAVVGTSVFIPLEVYELAEQVTWLRAVAFVLNVFAVVYLLWTKRLFGIRGGREAFEAEREGLSLLEVERAAAGAERERLRRRPGRSAPQTGSPRRRS</sequence>
<protein>
    <submittedName>
        <fullName evidence="3">DUF2127 domain-containing protein</fullName>
    </submittedName>
</protein>
<evidence type="ECO:0000256" key="1">
    <source>
        <dbReference type="SAM" id="MobiDB-lite"/>
    </source>
</evidence>
<proteinExistence type="predicted"/>
<reference evidence="3" key="1">
    <citation type="submission" date="2021-06" db="EMBL/GenBank/DDBJ databases">
        <title>Complete genome sequence of Nocardioides sp. G188.</title>
        <authorList>
            <person name="Im W.-T."/>
        </authorList>
    </citation>
    <scope>NUCLEOTIDE SEQUENCE</scope>
    <source>
        <strain evidence="3">G188</strain>
    </source>
</reference>
<evidence type="ECO:0000256" key="2">
    <source>
        <dbReference type="SAM" id="Phobius"/>
    </source>
</evidence>
<keyword evidence="2" id="KW-0472">Membrane</keyword>
<keyword evidence="2" id="KW-0812">Transmembrane</keyword>
<dbReference type="InterPro" id="IPR021125">
    <property type="entry name" value="DUF2127"/>
</dbReference>
<evidence type="ECO:0000313" key="3">
    <source>
        <dbReference type="EMBL" id="QWZ06934.1"/>
    </source>
</evidence>
<evidence type="ECO:0000313" key="4">
    <source>
        <dbReference type="Proteomes" id="UP000683575"/>
    </source>
</evidence>
<keyword evidence="2" id="KW-1133">Transmembrane helix</keyword>
<gene>
    <name evidence="3" type="ORF">KRR39_15615</name>
</gene>
<accession>A0A975XZ57</accession>
<dbReference type="AlphaFoldDB" id="A0A975XZ57"/>
<dbReference type="Proteomes" id="UP000683575">
    <property type="component" value="Chromosome"/>
</dbReference>
<feature type="compositionally biased region" description="Polar residues" evidence="1">
    <location>
        <begin position="176"/>
        <end position="186"/>
    </location>
</feature>
<feature type="transmembrane region" description="Helical" evidence="2">
    <location>
        <begin position="89"/>
        <end position="106"/>
    </location>
</feature>
<dbReference type="Pfam" id="PF09900">
    <property type="entry name" value="DUF2127"/>
    <property type="match status" value="1"/>
</dbReference>